<reference evidence="2 3" key="1">
    <citation type="submission" date="2020-06" db="EMBL/GenBank/DDBJ databases">
        <title>Photobacterium damselae subsp. damselae comparative genomics.</title>
        <authorList>
            <person name="Osorio C.R."/>
        </authorList>
    </citation>
    <scope>NUCLEOTIDE SEQUENCE [LARGE SCALE GENOMIC DNA]</scope>
    <source>
        <strain evidence="2 3">TW250/03</strain>
    </source>
</reference>
<evidence type="ECO:0000313" key="3">
    <source>
        <dbReference type="Proteomes" id="UP000533429"/>
    </source>
</evidence>
<comment type="caution">
    <text evidence="2">The sequence shown here is derived from an EMBL/GenBank/DDBJ whole genome shotgun (WGS) entry which is preliminary data.</text>
</comment>
<gene>
    <name evidence="2" type="ORF">HWA77_20515</name>
</gene>
<dbReference type="AlphaFoldDB" id="A0A850R229"/>
<protein>
    <recommendedName>
        <fullName evidence="4">Lactate permease</fullName>
    </recommendedName>
</protein>
<evidence type="ECO:0000256" key="1">
    <source>
        <dbReference type="SAM" id="Phobius"/>
    </source>
</evidence>
<accession>A0A850R229</accession>
<feature type="transmembrane region" description="Helical" evidence="1">
    <location>
        <begin position="377"/>
        <end position="398"/>
    </location>
</feature>
<evidence type="ECO:0008006" key="4">
    <source>
        <dbReference type="Google" id="ProtNLM"/>
    </source>
</evidence>
<dbReference type="EMBL" id="JABXOR010001317">
    <property type="protein sequence ID" value="NVP02598.1"/>
    <property type="molecule type" value="Genomic_DNA"/>
</dbReference>
<sequence length="556" mass="62085">MSYRERKRNREIHDRLILVPSQEAIDSLYEDCRNDTTVIEPIKQIQRAERTDGDTERLIRDLEDRFDARRMLELFEKTKKDVVASIVPLGLGAKLAEHDQLGGNVNTTHNVRNGVYATEEAKEDYDSRGDYDQYQYHAGNRSYNETKRDVNERLENGTVINEATGKAFEVGADGKHHVAIDHVIPASTVHDDPAARLARMDTNELANIKENLKPIDGTVNSSKGSQSNTEYVSGLDKKIELKKQRIETLKAKDLLSDQEQRELANAERYVEKNSAVDKERMRQSEKDAQAAINERVDDCYYKSKEFRKESLGAATKTAKRAGITAALAKVLSLFASGVIDELIDLWKNGKQLDSNFSELKIRMKRVVKRCVAEWKSIVGSGLFGAISGFLSELVTIYINTIKTTSARMVTLIREGGFALLRALKLLFFRPEGMSMIEAADASLKVFAVGSVAAGGILVEQLVDSTLQPILPFGASLVSSIVVGALVAITSCVVVYLIDKADLFKVIDNQRQDFVTNSLNEMIEYETERTKRLLSDDLPAKEKTPHLVCISSVTCDQ</sequence>
<evidence type="ECO:0000313" key="2">
    <source>
        <dbReference type="EMBL" id="NVP02598.1"/>
    </source>
</evidence>
<keyword evidence="1" id="KW-1133">Transmembrane helix</keyword>
<organism evidence="2 3">
    <name type="scientific">Photobacterium damselae subsp. damselae</name>
    <name type="common">Listonella damsela</name>
    <dbReference type="NCBI Taxonomy" id="85581"/>
    <lineage>
        <taxon>Bacteria</taxon>
        <taxon>Pseudomonadati</taxon>
        <taxon>Pseudomonadota</taxon>
        <taxon>Gammaproteobacteria</taxon>
        <taxon>Vibrionales</taxon>
        <taxon>Vibrionaceae</taxon>
        <taxon>Photobacterium</taxon>
    </lineage>
</organism>
<feature type="transmembrane region" description="Helical" evidence="1">
    <location>
        <begin position="474"/>
        <end position="497"/>
    </location>
</feature>
<proteinExistence type="predicted"/>
<keyword evidence="1" id="KW-0812">Transmembrane</keyword>
<keyword evidence="1" id="KW-0472">Membrane</keyword>
<dbReference type="Proteomes" id="UP000533429">
    <property type="component" value="Unassembled WGS sequence"/>
</dbReference>
<name>A0A850R229_PHODD</name>